<feature type="compositionally biased region" description="Low complexity" evidence="3">
    <location>
        <begin position="211"/>
        <end position="222"/>
    </location>
</feature>
<evidence type="ECO:0000313" key="5">
    <source>
        <dbReference type="EMBL" id="KAF4333874.1"/>
    </source>
</evidence>
<gene>
    <name evidence="5" type="ORF">FBEOM_12308</name>
</gene>
<dbReference type="Proteomes" id="UP000730481">
    <property type="component" value="Unassembled WGS sequence"/>
</dbReference>
<evidence type="ECO:0000259" key="4">
    <source>
        <dbReference type="PROSITE" id="PS50048"/>
    </source>
</evidence>
<sequence length="771" mass="84070">MSTTSPEAKSRDRPDAIPRGSKRPRTDAEGSDKGLSGRNRHRVTRACNECRRRKDRCGGQRPSCKSCVENNRTCSYGPSKKRGLRPGYVRGIETLLGLIFKSIDGSEAWICGLLEGDTHARSFCPVSDLHESNISVDLLLETWHKSSVSKKMGSLLNAEGEFDEDGTETSQYFDTKVIEGLALLTSASNTAGAPMTPMDTNTTQPDIPSFDLSPLPLAAPSPAERPMQAQSQTSMHSPSKPISNHSLNSPLPIPDLPKNWSYLLDLYFETTHCWFPISQKHELLRAAYTLSNGPSTTASSSLSSGELGFLHAVLAYASYQSTTLLNTSRDARDKTSSLRSPQDLINTSLFADASHYSLGHVRALLIICLFEMDQKNWSLAWTAIGRAVYTAISIGLISQSTATDPSTRDGIKRTIMGCATLETMVAARLNTLPCLTSPNTSLLGGLLTDGNEEWEPWQPKILTEREQRNSSSHVPGHIISTFNKSLKAITLLNDLIHYQKNPATAENLNKIIHSCQENLSTLDDLKTATDLTPHALCLWIASVTVSETVAAESFASSGCILERPEGYWAKIVWLASLAEKRAHSIGHCAIPAVTKACIELLMKSLHVQHPQYVGTNVEQDLSNARDAIARCLAALQNPPGDEPQVDSLDDSQRISSGKLDHHPLTIQPALGKDSIPYQLNLPPTPSTMLSNKVDSSISQNQALPISSRTPGGISFPVDPALVPNIEDDGLFDSLATLDSTDWLANPPEFMQHLGMLEDAPSNLEHLFDMGF</sequence>
<keyword evidence="1" id="KW-0479">Metal-binding</keyword>
<dbReference type="GO" id="GO:0045944">
    <property type="term" value="P:positive regulation of transcription by RNA polymerase II"/>
    <property type="evidence" value="ECO:0007669"/>
    <property type="project" value="TreeGrafter"/>
</dbReference>
<dbReference type="GO" id="GO:0006351">
    <property type="term" value="P:DNA-templated transcription"/>
    <property type="evidence" value="ECO:0007669"/>
    <property type="project" value="InterPro"/>
</dbReference>
<dbReference type="AlphaFoldDB" id="A0A9P5A8X1"/>
<evidence type="ECO:0000256" key="2">
    <source>
        <dbReference type="ARBA" id="ARBA00023242"/>
    </source>
</evidence>
<dbReference type="OrthoDB" id="2534600at2759"/>
<dbReference type="InterPro" id="IPR052783">
    <property type="entry name" value="Metabolic/Drug-Res_Regulator"/>
</dbReference>
<evidence type="ECO:0000313" key="6">
    <source>
        <dbReference type="Proteomes" id="UP000730481"/>
    </source>
</evidence>
<dbReference type="GO" id="GO:0000981">
    <property type="term" value="F:DNA-binding transcription factor activity, RNA polymerase II-specific"/>
    <property type="evidence" value="ECO:0007669"/>
    <property type="project" value="InterPro"/>
</dbReference>
<comment type="caution">
    <text evidence="5">The sequence shown here is derived from an EMBL/GenBank/DDBJ whole genome shotgun (WGS) entry which is preliminary data.</text>
</comment>
<proteinExistence type="predicted"/>
<protein>
    <submittedName>
        <fullName evidence="5">Quinic acid utilization activator</fullName>
    </submittedName>
</protein>
<dbReference type="PROSITE" id="PS00463">
    <property type="entry name" value="ZN2_CY6_FUNGAL_1"/>
    <property type="match status" value="1"/>
</dbReference>
<dbReference type="CDD" id="cd00067">
    <property type="entry name" value="GAL4"/>
    <property type="match status" value="1"/>
</dbReference>
<dbReference type="CDD" id="cd12148">
    <property type="entry name" value="fungal_TF_MHR"/>
    <property type="match status" value="1"/>
</dbReference>
<feature type="region of interest" description="Disordered" evidence="3">
    <location>
        <begin position="1"/>
        <end position="40"/>
    </location>
</feature>
<keyword evidence="2" id="KW-0539">Nucleus</keyword>
<evidence type="ECO:0000256" key="1">
    <source>
        <dbReference type="ARBA" id="ARBA00022723"/>
    </source>
</evidence>
<keyword evidence="6" id="KW-1185">Reference proteome</keyword>
<dbReference type="SMART" id="SM00066">
    <property type="entry name" value="GAL4"/>
    <property type="match status" value="1"/>
</dbReference>
<dbReference type="InterPro" id="IPR001138">
    <property type="entry name" value="Zn2Cys6_DnaBD"/>
</dbReference>
<dbReference type="PANTHER" id="PTHR47655">
    <property type="entry name" value="QUINIC ACID UTILIZATION ACTIVATOR"/>
    <property type="match status" value="1"/>
</dbReference>
<dbReference type="EMBL" id="PVQB02000771">
    <property type="protein sequence ID" value="KAF4333874.1"/>
    <property type="molecule type" value="Genomic_DNA"/>
</dbReference>
<dbReference type="InterPro" id="IPR007219">
    <property type="entry name" value="XnlR_reg_dom"/>
</dbReference>
<evidence type="ECO:0000256" key="3">
    <source>
        <dbReference type="SAM" id="MobiDB-lite"/>
    </source>
</evidence>
<name>A0A9P5A8X1_9HYPO</name>
<dbReference type="InterPro" id="IPR036864">
    <property type="entry name" value="Zn2-C6_fun-type_DNA-bd_sf"/>
</dbReference>
<reference evidence="5" key="2">
    <citation type="submission" date="2020-02" db="EMBL/GenBank/DDBJ databases">
        <title>Identification and distribution of gene clusters putatively required for synthesis of sphingolipid metabolism inhibitors in phylogenetically diverse species of the filamentous fungus Fusarium.</title>
        <authorList>
            <person name="Kim H.-S."/>
            <person name="Busman M."/>
            <person name="Brown D.W."/>
            <person name="Divon H."/>
            <person name="Uhlig S."/>
            <person name="Proctor R.H."/>
        </authorList>
    </citation>
    <scope>NUCLEOTIDE SEQUENCE</scope>
    <source>
        <strain evidence="5">NRRL 25174</strain>
    </source>
</reference>
<dbReference type="GO" id="GO:0008270">
    <property type="term" value="F:zinc ion binding"/>
    <property type="evidence" value="ECO:0007669"/>
    <property type="project" value="InterPro"/>
</dbReference>
<dbReference type="GO" id="GO:0003677">
    <property type="term" value="F:DNA binding"/>
    <property type="evidence" value="ECO:0007669"/>
    <property type="project" value="InterPro"/>
</dbReference>
<dbReference type="PROSITE" id="PS50048">
    <property type="entry name" value="ZN2_CY6_FUNGAL_2"/>
    <property type="match status" value="1"/>
</dbReference>
<dbReference type="Pfam" id="PF04082">
    <property type="entry name" value="Fungal_trans"/>
    <property type="match status" value="1"/>
</dbReference>
<dbReference type="Gene3D" id="4.10.240.10">
    <property type="entry name" value="Zn(2)-C6 fungal-type DNA-binding domain"/>
    <property type="match status" value="1"/>
</dbReference>
<feature type="domain" description="Zn(2)-C6 fungal-type" evidence="4">
    <location>
        <begin position="46"/>
        <end position="76"/>
    </location>
</feature>
<reference evidence="5" key="1">
    <citation type="journal article" date="2017" name="Mycologia">
        <title>Fusarium algeriense, sp. nov., a novel toxigenic crown rot pathogen of durum wheat from Algeria is nested in the Fusarium burgessii species complex.</title>
        <authorList>
            <person name="Laraba I."/>
            <person name="Keddad A."/>
            <person name="Boureghda H."/>
            <person name="Abdallah N."/>
            <person name="Vaughan M.M."/>
            <person name="Proctor R.H."/>
            <person name="Busman M."/>
            <person name="O'Donnell K."/>
        </authorList>
    </citation>
    <scope>NUCLEOTIDE SEQUENCE</scope>
    <source>
        <strain evidence="5">NRRL 25174</strain>
    </source>
</reference>
<accession>A0A9P5A8X1</accession>
<feature type="region of interest" description="Disordered" evidence="3">
    <location>
        <begin position="211"/>
        <end position="248"/>
    </location>
</feature>
<organism evidence="5 6">
    <name type="scientific">Fusarium beomiforme</name>
    <dbReference type="NCBI Taxonomy" id="44412"/>
    <lineage>
        <taxon>Eukaryota</taxon>
        <taxon>Fungi</taxon>
        <taxon>Dikarya</taxon>
        <taxon>Ascomycota</taxon>
        <taxon>Pezizomycotina</taxon>
        <taxon>Sordariomycetes</taxon>
        <taxon>Hypocreomycetidae</taxon>
        <taxon>Hypocreales</taxon>
        <taxon>Nectriaceae</taxon>
        <taxon>Fusarium</taxon>
        <taxon>Fusarium burgessii species complex</taxon>
    </lineage>
</organism>
<dbReference type="SUPFAM" id="SSF57701">
    <property type="entry name" value="Zn2/Cys6 DNA-binding domain"/>
    <property type="match status" value="1"/>
</dbReference>
<feature type="compositionally biased region" description="Polar residues" evidence="3">
    <location>
        <begin position="228"/>
        <end position="248"/>
    </location>
</feature>
<dbReference type="PANTHER" id="PTHR47655:SF2">
    <property type="entry name" value="QUINIC ACID UTILIZATION ACTIVATOR"/>
    <property type="match status" value="1"/>
</dbReference>
<dbReference type="Pfam" id="PF00172">
    <property type="entry name" value="Zn_clus"/>
    <property type="match status" value="1"/>
</dbReference>